<evidence type="ECO:0000256" key="1">
    <source>
        <dbReference type="ARBA" id="ARBA00004477"/>
    </source>
</evidence>
<comment type="function">
    <text evidence="12">Dol-P-Glc:Glc(2)Man(9)GlcNAc(2)-PP-Dol alpha-1,2-glucosyltransferase that operates in the biosynthetic pathway of dolichol-linked oligosaccharides, the glycan precursors employed in protein asparagine (N)-glycosylation. The assembly of dolichol-linked oligosaccharides begins on the cytosolic side of the endoplasmic reticulum membrane and finishes in its lumen. The sequential addition of sugars to dolichol pyrophosphate produces dolichol-linked oligosaccharides containing fourteen sugars, including two GlcNAcs, nine mannoses and three glucoses. Once assembled, the oligosaccharide is transferred from the lipid to nascent proteins by oligosaccharyltransferases. In the lumen of the endoplasmic reticulum, adds the third and last glucose residue from dolichyl phosphate glucose (Dol-P-Glc) onto the lipid-linked oligosaccharide intermediate Glc(2)Man(9)GlcNAc(2)-PP-Dol to produce Glc(3)Man(9)GlcNAc(2)-PP-Dol.</text>
</comment>
<evidence type="ECO:0000256" key="5">
    <source>
        <dbReference type="ARBA" id="ARBA00018512"/>
    </source>
</evidence>
<feature type="transmembrane region" description="Helical" evidence="14">
    <location>
        <begin position="248"/>
        <end position="271"/>
    </location>
</feature>
<feature type="transmembrane region" description="Helical" evidence="14">
    <location>
        <begin position="90"/>
        <end position="111"/>
    </location>
</feature>
<dbReference type="GeneID" id="103121235"/>
<feature type="transmembrane region" description="Helical" evidence="14">
    <location>
        <begin position="393"/>
        <end position="414"/>
    </location>
</feature>
<evidence type="ECO:0000256" key="13">
    <source>
        <dbReference type="ARBA" id="ARBA00048064"/>
    </source>
</evidence>
<dbReference type="Pfam" id="PF04922">
    <property type="entry name" value="DIE2_ALG10"/>
    <property type="match status" value="1"/>
</dbReference>
<comment type="catalytic activity">
    <reaction evidence="13">
        <text>an alpha-D-Glc-(1-&gt;3)-alpha-D-Glc-(1-&gt;3)-alpha-D-Man-(1-&gt;2)-alpha-D-Man-(1-&gt;2)-alpha-D-Man-(1-&gt;3)-[alpha-D-Man-(1-&gt;2)-alpha-D-Man-(1-&gt;3)-[alpha-D-Man-(1-&gt;2)-alpha-D-Man-(1-&gt;6)]-alpha-D-Man-(1-&gt;6)]-beta-D-Man-(1-&gt;4)-beta-D-GlcNAc-(1-&gt;4)-alpha-D-GlcNAc-diphospho-di-trans,poly-cis-dolichol + a di-trans,poly-cis-dolichyl beta-D-glucosyl phosphate = a alpha-D-Glc-(1-&gt;2)-alpha-D-Glc-(1-&gt;3)-alpha-D-Glc-(1-&gt;3)-alpha-D-Man-(1-&gt;2)-alpha-D-Man-(1-&gt;2)-alpha-D-Man-(1-&gt;3)-[alpha-D-Man-(1-&gt;2)-alpha-D-Man-(1-&gt;3)-[alpha-D-Man-(1-&gt;2)-alpha-D-Man-(1-&gt;6)]-alpha-D-Man-(1-&gt;6)]-beta-D-Man-(1-&gt;4)-beta-D-GlcNAc-(1-&gt;4)-alpha-D-GlcNAc-diphospho-di-trans,poly-cis-dolichol + a di-trans,poly-cis-dolichyl phosphate + H(+)</text>
        <dbReference type="Rhea" id="RHEA:29543"/>
        <dbReference type="Rhea" id="RHEA-COMP:19498"/>
        <dbReference type="Rhea" id="RHEA-COMP:19502"/>
        <dbReference type="Rhea" id="RHEA-COMP:19512"/>
        <dbReference type="Rhea" id="RHEA-COMP:19522"/>
        <dbReference type="ChEBI" id="CHEBI:15378"/>
        <dbReference type="ChEBI" id="CHEBI:57525"/>
        <dbReference type="ChEBI" id="CHEBI:57683"/>
        <dbReference type="ChEBI" id="CHEBI:132522"/>
        <dbReference type="ChEBI" id="CHEBI:132523"/>
        <dbReference type="EC" id="2.4.1.256"/>
    </reaction>
    <physiologicalReaction direction="left-to-right" evidence="13">
        <dbReference type="Rhea" id="RHEA:29544"/>
    </physiologicalReaction>
</comment>
<dbReference type="PANTHER" id="PTHR12989">
    <property type="entry name" value="ALPHA-1,2-GLUCOSYLTRANSFERASE ALG10"/>
    <property type="match status" value="1"/>
</dbReference>
<evidence type="ECO:0000256" key="9">
    <source>
        <dbReference type="ARBA" id="ARBA00022824"/>
    </source>
</evidence>
<organism evidence="16 17">
    <name type="scientific">Erinaceus europaeus</name>
    <name type="common">Western European hedgehog</name>
    <dbReference type="NCBI Taxonomy" id="9365"/>
    <lineage>
        <taxon>Eukaryota</taxon>
        <taxon>Metazoa</taxon>
        <taxon>Chordata</taxon>
        <taxon>Craniata</taxon>
        <taxon>Vertebrata</taxon>
        <taxon>Euteleostomi</taxon>
        <taxon>Mammalia</taxon>
        <taxon>Eutheria</taxon>
        <taxon>Laurasiatheria</taxon>
        <taxon>Eulipotyphla</taxon>
        <taxon>Erinaceidae</taxon>
        <taxon>Erinaceinae</taxon>
        <taxon>Erinaceus</taxon>
    </lineage>
</organism>
<dbReference type="EC" id="2.4.1.256" evidence="4 14"/>
<sequence length="474" mass="53982">MEGHLFSAALSGSFLASCLLFAAVGRALREPYMDEVFHLPQAQRFCQGHFTEWDPMITTLPGLYLLSVGVVKPAGWLLGWPEQVVCSIGALRFVNLLFSAGNFYLLHLLLCRTQPRHKQAWCPRPLLQASSGIQRVLCTVALAAFPPLYFFNFLYYTDVGSVFFTLFSYLMCLYGNHKTAALLGAGAVLFRQTNVVWVAFCAGSVCAPKLAEAWQAELRVRPAGGGPLQRGWALARFLGIFLGRREQLWALLPALWPYALLLLLFSAFVLLNGGVAVGDRDSHEACLHLPQLFYFCSFTLLFSCPHLATPSRLRAFLGWARRRRALFLLLTVACMLLVWRFTYAHKYLLADNRHYTFYVWRRLLQRHPAVKYLLAPAYVFAGWAILDSLRAKSIFWTLTFLVCLLAATVPQRLLEFRYFILPYLIYRLNVPLPPTARLVCELAAHTAVNALTFYVFLNKPFRWPDSPDLQRFMW</sequence>
<keyword evidence="15" id="KW-0732">Signal</keyword>
<evidence type="ECO:0000256" key="2">
    <source>
        <dbReference type="ARBA" id="ARBA00004922"/>
    </source>
</evidence>
<feature type="transmembrane region" description="Helical" evidence="14">
    <location>
        <begin position="369"/>
        <end position="386"/>
    </location>
</feature>
<dbReference type="RefSeq" id="XP_060050621.1">
    <property type="nucleotide sequence ID" value="XM_060194638.1"/>
</dbReference>
<feature type="chain" id="PRO_5047045142" description="Dol-P-Glc:Glc(2)Man(9)GlcNAc(2)-PP-Dol alpha-1,2-glucosyltransferase" evidence="15">
    <location>
        <begin position="28"/>
        <end position="474"/>
    </location>
</feature>
<keyword evidence="7" id="KW-0808">Transferase</keyword>
<comment type="similarity">
    <text evidence="3 14">Belongs to the ALG10 glucosyltransferase family.</text>
</comment>
<dbReference type="InterPro" id="IPR016900">
    <property type="entry name" value="Alg10"/>
</dbReference>
<feature type="transmembrane region" description="Helical" evidence="14">
    <location>
        <begin position="325"/>
        <end position="343"/>
    </location>
</feature>
<name>A0ABM3XP78_ERIEU</name>
<dbReference type="PIRSF" id="PIRSF028810">
    <property type="entry name" value="Alpha1_2_glucosyltferase_Alg10"/>
    <property type="match status" value="1"/>
</dbReference>
<keyword evidence="8 14" id="KW-0812">Transmembrane</keyword>
<feature type="transmembrane region" description="Helical" evidence="14">
    <location>
        <begin position="291"/>
        <end position="313"/>
    </location>
</feature>
<comment type="pathway">
    <text evidence="2">Protein modification; protein glycosylation.</text>
</comment>
<evidence type="ECO:0000256" key="7">
    <source>
        <dbReference type="ARBA" id="ARBA00022679"/>
    </source>
</evidence>
<evidence type="ECO:0000256" key="6">
    <source>
        <dbReference type="ARBA" id="ARBA00022676"/>
    </source>
</evidence>
<protein>
    <recommendedName>
        <fullName evidence="5 14">Dol-P-Glc:Glc(2)Man(9)GlcNAc(2)-PP-Dol alpha-1,2-glucosyltransferase</fullName>
        <ecNumber evidence="4 14">2.4.1.256</ecNumber>
    </recommendedName>
</protein>
<evidence type="ECO:0000256" key="3">
    <source>
        <dbReference type="ARBA" id="ARBA00010600"/>
    </source>
</evidence>
<dbReference type="PANTHER" id="PTHR12989:SF10">
    <property type="entry name" value="DOL-P-GLC:GLC(2)MAN(9)GLCNAC(2)-PP-DOL ALPHA-1,2-GLUCOSYLTRANSFERASE-RELATED"/>
    <property type="match status" value="1"/>
</dbReference>
<evidence type="ECO:0000256" key="11">
    <source>
        <dbReference type="ARBA" id="ARBA00023136"/>
    </source>
</evidence>
<dbReference type="Proteomes" id="UP001652624">
    <property type="component" value="Chromosome 7"/>
</dbReference>
<keyword evidence="6 14" id="KW-0328">Glycosyltransferase</keyword>
<evidence type="ECO:0000256" key="12">
    <source>
        <dbReference type="ARBA" id="ARBA00044727"/>
    </source>
</evidence>
<feature type="transmembrane region" description="Helical" evidence="14">
    <location>
        <begin position="155"/>
        <end position="174"/>
    </location>
</feature>
<gene>
    <name evidence="17" type="primary">ALG10</name>
</gene>
<evidence type="ECO:0000256" key="14">
    <source>
        <dbReference type="PIRNR" id="PIRNR028810"/>
    </source>
</evidence>
<evidence type="ECO:0000256" key="10">
    <source>
        <dbReference type="ARBA" id="ARBA00022989"/>
    </source>
</evidence>
<evidence type="ECO:0000313" key="16">
    <source>
        <dbReference type="Proteomes" id="UP001652624"/>
    </source>
</evidence>
<keyword evidence="9" id="KW-0256">Endoplasmic reticulum</keyword>
<keyword evidence="10 14" id="KW-1133">Transmembrane helix</keyword>
<keyword evidence="11 14" id="KW-0472">Membrane</keyword>
<accession>A0ABM3XP78</accession>
<feature type="transmembrane region" description="Helical" evidence="14">
    <location>
        <begin position="434"/>
        <end position="457"/>
    </location>
</feature>
<evidence type="ECO:0000256" key="4">
    <source>
        <dbReference type="ARBA" id="ARBA00011967"/>
    </source>
</evidence>
<evidence type="ECO:0000256" key="8">
    <source>
        <dbReference type="ARBA" id="ARBA00022692"/>
    </source>
</evidence>
<reference evidence="17" key="1">
    <citation type="submission" date="2025-08" db="UniProtKB">
        <authorList>
            <consortium name="RefSeq"/>
        </authorList>
    </citation>
    <scope>IDENTIFICATION</scope>
</reference>
<proteinExistence type="inferred from homology"/>
<evidence type="ECO:0000313" key="17">
    <source>
        <dbReference type="RefSeq" id="XP_060050621.1"/>
    </source>
</evidence>
<feature type="signal peptide" evidence="15">
    <location>
        <begin position="1"/>
        <end position="27"/>
    </location>
</feature>
<keyword evidence="16" id="KW-1185">Reference proteome</keyword>
<comment type="subcellular location">
    <subcellularLocation>
        <location evidence="1">Endoplasmic reticulum membrane</location>
        <topology evidence="1">Multi-pass membrane protein</topology>
    </subcellularLocation>
</comment>
<evidence type="ECO:0000256" key="15">
    <source>
        <dbReference type="SAM" id="SignalP"/>
    </source>
</evidence>
<comment type="caution">
    <text evidence="14">Lacks conserved residue(s) required for the propagation of feature annotation.</text>
</comment>